<dbReference type="GO" id="GO:0016020">
    <property type="term" value="C:membrane"/>
    <property type="evidence" value="ECO:0007669"/>
    <property type="project" value="UniProtKB-SubCell"/>
</dbReference>
<proteinExistence type="predicted"/>
<comment type="subcellular location">
    <subcellularLocation>
        <location evidence="1">Membrane</location>
    </subcellularLocation>
</comment>
<feature type="transmembrane region" description="Helical" evidence="5">
    <location>
        <begin position="62"/>
        <end position="89"/>
    </location>
</feature>
<dbReference type="AlphaFoldDB" id="A0A928VN95"/>
<dbReference type="GO" id="GO:0016491">
    <property type="term" value="F:oxidoreductase activity"/>
    <property type="evidence" value="ECO:0007669"/>
    <property type="project" value="InterPro"/>
</dbReference>
<dbReference type="Pfam" id="PF04116">
    <property type="entry name" value="FA_hydroxylase"/>
    <property type="match status" value="1"/>
</dbReference>
<keyword evidence="3 5" id="KW-1133">Transmembrane helix</keyword>
<organism evidence="7 8">
    <name type="scientific">Romeriopsis navalis LEGE 11480</name>
    <dbReference type="NCBI Taxonomy" id="2777977"/>
    <lineage>
        <taxon>Bacteria</taxon>
        <taxon>Bacillati</taxon>
        <taxon>Cyanobacteriota</taxon>
        <taxon>Cyanophyceae</taxon>
        <taxon>Leptolyngbyales</taxon>
        <taxon>Leptolyngbyaceae</taxon>
        <taxon>Romeriopsis</taxon>
        <taxon>Romeriopsis navalis</taxon>
    </lineage>
</organism>
<feature type="transmembrane region" description="Helical" evidence="5">
    <location>
        <begin position="154"/>
        <end position="180"/>
    </location>
</feature>
<evidence type="ECO:0000313" key="8">
    <source>
        <dbReference type="Proteomes" id="UP000625316"/>
    </source>
</evidence>
<keyword evidence="4 5" id="KW-0472">Membrane</keyword>
<dbReference type="GO" id="GO:0008610">
    <property type="term" value="P:lipid biosynthetic process"/>
    <property type="evidence" value="ECO:0007669"/>
    <property type="project" value="InterPro"/>
</dbReference>
<dbReference type="Proteomes" id="UP000625316">
    <property type="component" value="Unassembled WGS sequence"/>
</dbReference>
<sequence length="256" mass="29801">MTIEQFAYYSLAFFGIILVRYFLISGIVYWYFYTGDCQIPSPFKSLRSRPVKWKLIRHDMELSVGAAVLFGLCAAAITNAVSLGSTLLYQSVNQHSWGYLVFSYVFALMIQDTYFYFLHRGFHHPWLFKCMHQGHHLSGDPTPWTAFAFDPLEVVLQAAFLVAIVYILPLHISVVMALLITMTIWSVWNHLGFELFSADFPRHWLSRWFIGPTHHAIHHRKYRCHFGLYFTIWDRLLGTHDPTYDDDFAGALDRSS</sequence>
<feature type="domain" description="Fatty acid hydroxylase" evidence="6">
    <location>
        <begin position="105"/>
        <end position="239"/>
    </location>
</feature>
<feature type="transmembrane region" description="Helical" evidence="5">
    <location>
        <begin position="96"/>
        <end position="117"/>
    </location>
</feature>
<evidence type="ECO:0000256" key="2">
    <source>
        <dbReference type="ARBA" id="ARBA00022692"/>
    </source>
</evidence>
<comment type="caution">
    <text evidence="7">The sequence shown here is derived from an EMBL/GenBank/DDBJ whole genome shotgun (WGS) entry which is preliminary data.</text>
</comment>
<dbReference type="GO" id="GO:0005506">
    <property type="term" value="F:iron ion binding"/>
    <property type="evidence" value="ECO:0007669"/>
    <property type="project" value="InterPro"/>
</dbReference>
<evidence type="ECO:0000256" key="4">
    <source>
        <dbReference type="ARBA" id="ARBA00023136"/>
    </source>
</evidence>
<dbReference type="InterPro" id="IPR006694">
    <property type="entry name" value="Fatty_acid_hydroxylase"/>
</dbReference>
<evidence type="ECO:0000313" key="7">
    <source>
        <dbReference type="EMBL" id="MBE9031440.1"/>
    </source>
</evidence>
<gene>
    <name evidence="7" type="ORF">IQ266_17030</name>
</gene>
<keyword evidence="2 5" id="KW-0812">Transmembrane</keyword>
<evidence type="ECO:0000256" key="5">
    <source>
        <dbReference type="SAM" id="Phobius"/>
    </source>
</evidence>
<reference evidence="7" key="1">
    <citation type="submission" date="2020-10" db="EMBL/GenBank/DDBJ databases">
        <authorList>
            <person name="Castelo-Branco R."/>
            <person name="Eusebio N."/>
            <person name="Adriana R."/>
            <person name="Vieira A."/>
            <person name="Brugerolle De Fraissinette N."/>
            <person name="Rezende De Castro R."/>
            <person name="Schneider M.P."/>
            <person name="Vasconcelos V."/>
            <person name="Leao P.N."/>
        </authorList>
    </citation>
    <scope>NUCLEOTIDE SEQUENCE</scope>
    <source>
        <strain evidence="7">LEGE 11480</strain>
    </source>
</reference>
<dbReference type="EMBL" id="JADEXQ010000063">
    <property type="protein sequence ID" value="MBE9031440.1"/>
    <property type="molecule type" value="Genomic_DNA"/>
</dbReference>
<evidence type="ECO:0000256" key="1">
    <source>
        <dbReference type="ARBA" id="ARBA00004370"/>
    </source>
</evidence>
<evidence type="ECO:0000259" key="6">
    <source>
        <dbReference type="Pfam" id="PF04116"/>
    </source>
</evidence>
<evidence type="ECO:0000256" key="3">
    <source>
        <dbReference type="ARBA" id="ARBA00022989"/>
    </source>
</evidence>
<protein>
    <submittedName>
        <fullName evidence="7">Sterol desaturase family protein</fullName>
    </submittedName>
</protein>
<name>A0A928VN95_9CYAN</name>
<feature type="transmembrane region" description="Helical" evidence="5">
    <location>
        <begin position="7"/>
        <end position="32"/>
    </location>
</feature>
<dbReference type="InterPro" id="IPR050307">
    <property type="entry name" value="Sterol_Desaturase_Related"/>
</dbReference>
<dbReference type="PANTHER" id="PTHR11863">
    <property type="entry name" value="STEROL DESATURASE"/>
    <property type="match status" value="1"/>
</dbReference>
<accession>A0A928VN95</accession>
<keyword evidence="8" id="KW-1185">Reference proteome</keyword>